<proteinExistence type="predicted"/>
<evidence type="ECO:0000313" key="3">
    <source>
        <dbReference type="Proteomes" id="UP001430065"/>
    </source>
</evidence>
<dbReference type="PROSITE" id="PS51186">
    <property type="entry name" value="GNAT"/>
    <property type="match status" value="1"/>
</dbReference>
<dbReference type="EMBL" id="JADIKC010000003">
    <property type="protein sequence ID" value="MBM7121084.1"/>
    <property type="molecule type" value="Genomic_DNA"/>
</dbReference>
<dbReference type="SUPFAM" id="SSF55729">
    <property type="entry name" value="Acyl-CoA N-acyltransferases (Nat)"/>
    <property type="match status" value="1"/>
</dbReference>
<dbReference type="InterPro" id="IPR051531">
    <property type="entry name" value="N-acetyltransferase"/>
</dbReference>
<evidence type="ECO:0000259" key="1">
    <source>
        <dbReference type="PROSITE" id="PS51186"/>
    </source>
</evidence>
<dbReference type="PANTHER" id="PTHR43792:SF1">
    <property type="entry name" value="N-ACETYLTRANSFERASE DOMAIN-CONTAINING PROTEIN"/>
    <property type="match status" value="1"/>
</dbReference>
<accession>A0ABS2JR90</accession>
<protein>
    <submittedName>
        <fullName evidence="2">GNAT family N-acetyltransferase</fullName>
    </submittedName>
</protein>
<gene>
    <name evidence="2" type="ORF">ISP20_07910</name>
</gene>
<feature type="domain" description="N-acetyltransferase" evidence="1">
    <location>
        <begin position="8"/>
        <end position="171"/>
    </location>
</feature>
<keyword evidence="3" id="KW-1185">Reference proteome</keyword>
<sequence length="187" mass="20788">MELSTARLRIDALHEGDAAALFQYRADPEVSRYQGWCPQTLADADSFIRTQMALDKPPQCRWMQRAIRGRDDGALIGDVGFCLADGQAEIGITLAPFAQGQGYAREALKALFHELFGNLDVHRIHASVDPRNAPSVALLKALGMRQEAHFRESLRFRGEWVDDLVFAVLAREWRDFAGNGAGFAASR</sequence>
<dbReference type="InterPro" id="IPR016181">
    <property type="entry name" value="Acyl_CoA_acyltransferase"/>
</dbReference>
<dbReference type="Pfam" id="PF13302">
    <property type="entry name" value="Acetyltransf_3"/>
    <property type="match status" value="1"/>
</dbReference>
<name>A0ABS2JR90_9GAMM</name>
<comment type="caution">
    <text evidence="2">The sequence shown here is derived from an EMBL/GenBank/DDBJ whole genome shotgun (WGS) entry which is preliminary data.</text>
</comment>
<dbReference type="PANTHER" id="PTHR43792">
    <property type="entry name" value="GNAT FAMILY, PUTATIVE (AFU_ORTHOLOGUE AFUA_3G00765)-RELATED-RELATED"/>
    <property type="match status" value="1"/>
</dbReference>
<dbReference type="InterPro" id="IPR000182">
    <property type="entry name" value="GNAT_dom"/>
</dbReference>
<organism evidence="2 3">
    <name type="scientific">Dyella kyungheensis</name>
    <dbReference type="NCBI Taxonomy" id="1242174"/>
    <lineage>
        <taxon>Bacteria</taxon>
        <taxon>Pseudomonadati</taxon>
        <taxon>Pseudomonadota</taxon>
        <taxon>Gammaproteobacteria</taxon>
        <taxon>Lysobacterales</taxon>
        <taxon>Rhodanobacteraceae</taxon>
        <taxon>Dyella</taxon>
    </lineage>
</organism>
<dbReference type="Proteomes" id="UP001430065">
    <property type="component" value="Unassembled WGS sequence"/>
</dbReference>
<dbReference type="RefSeq" id="WP_204635499.1">
    <property type="nucleotide sequence ID" value="NZ_JADIKC010000003.1"/>
</dbReference>
<evidence type="ECO:0000313" key="2">
    <source>
        <dbReference type="EMBL" id="MBM7121084.1"/>
    </source>
</evidence>
<dbReference type="Gene3D" id="3.40.630.30">
    <property type="match status" value="1"/>
</dbReference>
<reference evidence="2 3" key="1">
    <citation type="submission" date="2020-10" db="EMBL/GenBank/DDBJ databases">
        <title>Phylogeny of dyella-like bacteria.</title>
        <authorList>
            <person name="Fu J."/>
        </authorList>
    </citation>
    <scope>NUCLEOTIDE SEQUENCE [LARGE SCALE GENOMIC DNA]</scope>
    <source>
        <strain evidence="2 3">THG-B117</strain>
    </source>
</reference>